<comment type="caution">
    <text evidence="1">The sequence shown here is derived from an EMBL/GenBank/DDBJ whole genome shotgun (WGS) entry which is preliminary data.</text>
</comment>
<keyword evidence="2" id="KW-1185">Reference proteome</keyword>
<dbReference type="AlphaFoldDB" id="A0A7J8H1K4"/>
<sequence length="156" mass="16979">MSKGALVKYPSPKPKPSILAPNDAHTWLVCAQLLHTQFECSQLILLGLSSNLGTTLWEHTQNGPLSLGLTEAIVPFQPRQLEASYPRLRGLSSLGGPKGCRALMRRPGSSGRSLLFLPSPCLWLPQSNLQKPLFPGQKLPGRFQQAEGCWRGPEGA</sequence>
<gene>
    <name evidence="1" type="ORF">HJG63_011323</name>
</gene>
<organism evidence="1 2">
    <name type="scientific">Rousettus aegyptiacus</name>
    <name type="common">Egyptian fruit bat</name>
    <name type="synonym">Pteropus aegyptiacus</name>
    <dbReference type="NCBI Taxonomy" id="9407"/>
    <lineage>
        <taxon>Eukaryota</taxon>
        <taxon>Metazoa</taxon>
        <taxon>Chordata</taxon>
        <taxon>Craniata</taxon>
        <taxon>Vertebrata</taxon>
        <taxon>Euteleostomi</taxon>
        <taxon>Mammalia</taxon>
        <taxon>Eutheria</taxon>
        <taxon>Laurasiatheria</taxon>
        <taxon>Chiroptera</taxon>
        <taxon>Yinpterochiroptera</taxon>
        <taxon>Pteropodoidea</taxon>
        <taxon>Pteropodidae</taxon>
        <taxon>Rousettinae</taxon>
        <taxon>Rousettus</taxon>
    </lineage>
</organism>
<evidence type="ECO:0000313" key="1">
    <source>
        <dbReference type="EMBL" id="KAF6465980.1"/>
    </source>
</evidence>
<protein>
    <submittedName>
        <fullName evidence="1">Uncharacterized protein</fullName>
    </submittedName>
</protein>
<reference evidence="1 2" key="1">
    <citation type="journal article" date="2020" name="Nature">
        <title>Six reference-quality genomes reveal evolution of bat adaptations.</title>
        <authorList>
            <person name="Jebb D."/>
            <person name="Huang Z."/>
            <person name="Pippel M."/>
            <person name="Hughes G.M."/>
            <person name="Lavrichenko K."/>
            <person name="Devanna P."/>
            <person name="Winkler S."/>
            <person name="Jermiin L.S."/>
            <person name="Skirmuntt E.C."/>
            <person name="Katzourakis A."/>
            <person name="Burkitt-Gray L."/>
            <person name="Ray D.A."/>
            <person name="Sullivan K.A.M."/>
            <person name="Roscito J.G."/>
            <person name="Kirilenko B.M."/>
            <person name="Davalos L.M."/>
            <person name="Corthals A.P."/>
            <person name="Power M.L."/>
            <person name="Jones G."/>
            <person name="Ransome R.D."/>
            <person name="Dechmann D.K.N."/>
            <person name="Locatelli A.G."/>
            <person name="Puechmaille S.J."/>
            <person name="Fedrigo O."/>
            <person name="Jarvis E.D."/>
            <person name="Hiller M."/>
            <person name="Vernes S.C."/>
            <person name="Myers E.W."/>
            <person name="Teeling E.C."/>
        </authorList>
    </citation>
    <scope>NUCLEOTIDE SEQUENCE [LARGE SCALE GENOMIC DNA]</scope>
    <source>
        <strain evidence="1">MRouAeg1</strain>
        <tissue evidence="1">Muscle</tissue>
    </source>
</reference>
<name>A0A7J8H1K4_ROUAE</name>
<dbReference type="EMBL" id="JACASE010000005">
    <property type="protein sequence ID" value="KAF6465980.1"/>
    <property type="molecule type" value="Genomic_DNA"/>
</dbReference>
<evidence type="ECO:0000313" key="2">
    <source>
        <dbReference type="Proteomes" id="UP000593571"/>
    </source>
</evidence>
<proteinExistence type="predicted"/>
<dbReference type="Proteomes" id="UP000593571">
    <property type="component" value="Unassembled WGS sequence"/>
</dbReference>
<accession>A0A7J8H1K4</accession>